<dbReference type="Pfam" id="PF12686">
    <property type="entry name" value="DUF3800"/>
    <property type="match status" value="1"/>
</dbReference>
<accession>A0A1I0B7W3</accession>
<dbReference type="Proteomes" id="UP000199095">
    <property type="component" value="Unassembled WGS sequence"/>
</dbReference>
<evidence type="ECO:0000313" key="1">
    <source>
        <dbReference type="EMBL" id="SET02842.1"/>
    </source>
</evidence>
<name>A0A1I0B7W3_9BACI</name>
<dbReference type="RefSeq" id="WP_177167175.1">
    <property type="nucleotide sequence ID" value="NZ_FOHJ01000002.1"/>
</dbReference>
<keyword evidence="2" id="KW-1185">Reference proteome</keyword>
<proteinExistence type="predicted"/>
<organism evidence="1 2">
    <name type="scientific">Salinibacillus kushneri</name>
    <dbReference type="NCBI Taxonomy" id="237682"/>
    <lineage>
        <taxon>Bacteria</taxon>
        <taxon>Bacillati</taxon>
        <taxon>Bacillota</taxon>
        <taxon>Bacilli</taxon>
        <taxon>Bacillales</taxon>
        <taxon>Bacillaceae</taxon>
        <taxon>Salinibacillus</taxon>
    </lineage>
</organism>
<sequence>MNLIFCDESRPELLYSERAKKDATYFSLGGIWLPKEEKEKIKSKIKYLRNKHNIKNEFKWNSVSPSKIDFYFDLVDLFFKEDGLQFRALIVDSNKVDMEKYHKNDSELGFYKFYYQLLHHKIKNDNEYAIYLDQKKNKDPDRLNVLHDVLQNANPWSVIYRVQAIASHQSEFIQLADLFMGAINYKYNEINSSEAKLNLIYKIESYLGMSIGPTPSYTSKFNIFHIWNGGN</sequence>
<dbReference type="STRING" id="237682.SAMN05421676_102374"/>
<gene>
    <name evidence="1" type="ORF">SAMN05421676_102374</name>
</gene>
<dbReference type="InterPro" id="IPR024524">
    <property type="entry name" value="DUF3800"/>
</dbReference>
<dbReference type="AlphaFoldDB" id="A0A1I0B7W3"/>
<dbReference type="EMBL" id="FOHJ01000002">
    <property type="protein sequence ID" value="SET02842.1"/>
    <property type="molecule type" value="Genomic_DNA"/>
</dbReference>
<evidence type="ECO:0000313" key="2">
    <source>
        <dbReference type="Proteomes" id="UP000199095"/>
    </source>
</evidence>
<evidence type="ECO:0008006" key="3">
    <source>
        <dbReference type="Google" id="ProtNLM"/>
    </source>
</evidence>
<reference evidence="2" key="1">
    <citation type="submission" date="2016-10" db="EMBL/GenBank/DDBJ databases">
        <authorList>
            <person name="Varghese N."/>
            <person name="Submissions S."/>
        </authorList>
    </citation>
    <scope>NUCLEOTIDE SEQUENCE [LARGE SCALE GENOMIC DNA]</scope>
    <source>
        <strain evidence="2">CGMCC 1.3566</strain>
    </source>
</reference>
<protein>
    <recommendedName>
        <fullName evidence="3">DUF3800 domain-containing protein</fullName>
    </recommendedName>
</protein>